<proteinExistence type="predicted"/>
<dbReference type="AlphaFoldDB" id="A0A9W8MMA1"/>
<protein>
    <submittedName>
        <fullName evidence="1">Uncharacterized protein</fullName>
    </submittedName>
</protein>
<keyword evidence="2" id="KW-1185">Reference proteome</keyword>
<sequence>MKVGGGLVAMPPLGRRELEDLEELAARDPLVRNLVKKVVSGAKKVGSALYPMPPLGRDLENVEEIMTREYYDELD</sequence>
<dbReference type="EMBL" id="JANKHO010003915">
    <property type="protein sequence ID" value="KAJ3480121.1"/>
    <property type="molecule type" value="Genomic_DNA"/>
</dbReference>
<gene>
    <name evidence="1" type="ORF">NLJ89_g12299</name>
</gene>
<reference evidence="1" key="1">
    <citation type="submission" date="2022-07" db="EMBL/GenBank/DDBJ databases">
        <title>Genome Sequence of Agrocybe chaxingu.</title>
        <authorList>
            <person name="Buettner E."/>
        </authorList>
    </citation>
    <scope>NUCLEOTIDE SEQUENCE</scope>
    <source>
        <strain evidence="1">MP-N11</strain>
    </source>
</reference>
<comment type="caution">
    <text evidence="1">The sequence shown here is derived from an EMBL/GenBank/DDBJ whole genome shotgun (WGS) entry which is preliminary data.</text>
</comment>
<accession>A0A9W8MMA1</accession>
<organism evidence="1 2">
    <name type="scientific">Agrocybe chaxingu</name>
    <dbReference type="NCBI Taxonomy" id="84603"/>
    <lineage>
        <taxon>Eukaryota</taxon>
        <taxon>Fungi</taxon>
        <taxon>Dikarya</taxon>
        <taxon>Basidiomycota</taxon>
        <taxon>Agaricomycotina</taxon>
        <taxon>Agaricomycetes</taxon>
        <taxon>Agaricomycetidae</taxon>
        <taxon>Agaricales</taxon>
        <taxon>Agaricineae</taxon>
        <taxon>Strophariaceae</taxon>
        <taxon>Agrocybe</taxon>
    </lineage>
</organism>
<dbReference type="Proteomes" id="UP001148786">
    <property type="component" value="Unassembled WGS sequence"/>
</dbReference>
<evidence type="ECO:0000313" key="1">
    <source>
        <dbReference type="EMBL" id="KAJ3480121.1"/>
    </source>
</evidence>
<name>A0A9W8MMA1_9AGAR</name>
<evidence type="ECO:0000313" key="2">
    <source>
        <dbReference type="Proteomes" id="UP001148786"/>
    </source>
</evidence>